<dbReference type="Proteomes" id="UP001500235">
    <property type="component" value="Unassembled WGS sequence"/>
</dbReference>
<feature type="region of interest" description="Disordered" evidence="1">
    <location>
        <begin position="27"/>
        <end position="60"/>
    </location>
</feature>
<dbReference type="EMBL" id="BAABBQ010000001">
    <property type="protein sequence ID" value="GAA4021200.1"/>
    <property type="molecule type" value="Genomic_DNA"/>
</dbReference>
<evidence type="ECO:0000313" key="3">
    <source>
        <dbReference type="Proteomes" id="UP001500235"/>
    </source>
</evidence>
<comment type="caution">
    <text evidence="2">The sequence shown here is derived from an EMBL/GenBank/DDBJ whole genome shotgun (WGS) entry which is preliminary data.</text>
</comment>
<keyword evidence="3" id="KW-1185">Reference proteome</keyword>
<protein>
    <submittedName>
        <fullName evidence="2">Uncharacterized protein</fullName>
    </submittedName>
</protein>
<sequence length="183" mass="20397">MNDRSPRSIGGAILVVLFLTGCRASEPQQPLSQRAAREPGTFEPITIVNERDPDPTDSRWLPHLREKDCERFDPTVVDLTEAIGQLRDKDVGAVGYMGPSRLDAALVEGFNELVDYRLGVTAQTRPTPASDTDPADGVAISSVYVEMPMRPLTNAERRTYCRVIMRSRRTREAFKAYERSVAS</sequence>
<gene>
    <name evidence="2" type="ORF">GCM10022280_22200</name>
</gene>
<evidence type="ECO:0000313" key="2">
    <source>
        <dbReference type="EMBL" id="GAA4021200.1"/>
    </source>
</evidence>
<name>A0ABP7T541_9SPHN</name>
<dbReference type="PROSITE" id="PS51257">
    <property type="entry name" value="PROKAR_LIPOPROTEIN"/>
    <property type="match status" value="1"/>
</dbReference>
<evidence type="ECO:0000256" key="1">
    <source>
        <dbReference type="SAM" id="MobiDB-lite"/>
    </source>
</evidence>
<accession>A0ABP7T541</accession>
<organism evidence="2 3">
    <name type="scientific">Sphingomonas swuensis</name>
    <dbReference type="NCBI Taxonomy" id="977800"/>
    <lineage>
        <taxon>Bacteria</taxon>
        <taxon>Pseudomonadati</taxon>
        <taxon>Pseudomonadota</taxon>
        <taxon>Alphaproteobacteria</taxon>
        <taxon>Sphingomonadales</taxon>
        <taxon>Sphingomonadaceae</taxon>
        <taxon>Sphingomonas</taxon>
    </lineage>
</organism>
<dbReference type="RefSeq" id="WP_344707452.1">
    <property type="nucleotide sequence ID" value="NZ_BAABBQ010000001.1"/>
</dbReference>
<reference evidence="3" key="1">
    <citation type="journal article" date="2019" name="Int. J. Syst. Evol. Microbiol.">
        <title>The Global Catalogue of Microorganisms (GCM) 10K type strain sequencing project: providing services to taxonomists for standard genome sequencing and annotation.</title>
        <authorList>
            <consortium name="The Broad Institute Genomics Platform"/>
            <consortium name="The Broad Institute Genome Sequencing Center for Infectious Disease"/>
            <person name="Wu L."/>
            <person name="Ma J."/>
        </authorList>
    </citation>
    <scope>NUCLEOTIDE SEQUENCE [LARGE SCALE GENOMIC DNA]</scope>
    <source>
        <strain evidence="3">JCM 17563</strain>
    </source>
</reference>
<proteinExistence type="predicted"/>